<gene>
    <name evidence="1" type="ORF">PLOB_00033039</name>
</gene>
<name>A0ABN8S1L1_9CNID</name>
<dbReference type="EMBL" id="CALNXK010000434">
    <property type="protein sequence ID" value="CAH3185596.1"/>
    <property type="molecule type" value="Genomic_DNA"/>
</dbReference>
<evidence type="ECO:0000313" key="2">
    <source>
        <dbReference type="Proteomes" id="UP001159405"/>
    </source>
</evidence>
<organism evidence="1 2">
    <name type="scientific">Porites lobata</name>
    <dbReference type="NCBI Taxonomy" id="104759"/>
    <lineage>
        <taxon>Eukaryota</taxon>
        <taxon>Metazoa</taxon>
        <taxon>Cnidaria</taxon>
        <taxon>Anthozoa</taxon>
        <taxon>Hexacorallia</taxon>
        <taxon>Scleractinia</taxon>
        <taxon>Fungiina</taxon>
        <taxon>Poritidae</taxon>
        <taxon>Porites</taxon>
    </lineage>
</organism>
<evidence type="ECO:0000313" key="1">
    <source>
        <dbReference type="EMBL" id="CAH3185596.1"/>
    </source>
</evidence>
<protein>
    <submittedName>
        <fullName evidence="1">Uncharacterized protein</fullName>
    </submittedName>
</protein>
<sequence length="199" mass="22600">MSPGRVRSVEFVSKQYDEVFGLKESTMLLINELTTRDNAISIMCDKIAKAMEAFEAYNYQYNIENVRMPALFEKESIIRTGRSPLPQIMSCSWSGVPDVSLADIDTVHRVPPRTALARPNAIVCKFARRLAKDRRCASRDSTNQNASFSGLGFEENVDVQYINLYDHLTPRLLELLYFTLQDGQQLQVLLGEERLCVSP</sequence>
<comment type="caution">
    <text evidence="1">The sequence shown here is derived from an EMBL/GenBank/DDBJ whole genome shotgun (WGS) entry which is preliminary data.</text>
</comment>
<proteinExistence type="predicted"/>
<keyword evidence="2" id="KW-1185">Reference proteome</keyword>
<reference evidence="1 2" key="1">
    <citation type="submission" date="2022-05" db="EMBL/GenBank/DDBJ databases">
        <authorList>
            <consortium name="Genoscope - CEA"/>
            <person name="William W."/>
        </authorList>
    </citation>
    <scope>NUCLEOTIDE SEQUENCE [LARGE SCALE GENOMIC DNA]</scope>
</reference>
<accession>A0ABN8S1L1</accession>
<dbReference type="Proteomes" id="UP001159405">
    <property type="component" value="Unassembled WGS sequence"/>
</dbReference>